<organism evidence="1 2">
    <name type="scientific">Coraliomargarita sinensis</name>
    <dbReference type="NCBI Taxonomy" id="2174842"/>
    <lineage>
        <taxon>Bacteria</taxon>
        <taxon>Pseudomonadati</taxon>
        <taxon>Verrucomicrobiota</taxon>
        <taxon>Opitutia</taxon>
        <taxon>Puniceicoccales</taxon>
        <taxon>Coraliomargaritaceae</taxon>
        <taxon>Coraliomargarita</taxon>
    </lineage>
</organism>
<dbReference type="Gene3D" id="1.25.40.10">
    <property type="entry name" value="Tetratricopeptide repeat domain"/>
    <property type="match status" value="1"/>
</dbReference>
<dbReference type="AlphaFoldDB" id="A0A317ZK07"/>
<dbReference type="NCBIfam" id="NF047558">
    <property type="entry name" value="TPR_END_plus"/>
    <property type="match status" value="1"/>
</dbReference>
<protein>
    <submittedName>
        <fullName evidence="1">Uncharacterized protein</fullName>
    </submittedName>
</protein>
<dbReference type="SUPFAM" id="SSF48452">
    <property type="entry name" value="TPR-like"/>
    <property type="match status" value="1"/>
</dbReference>
<evidence type="ECO:0000313" key="2">
    <source>
        <dbReference type="Proteomes" id="UP000247099"/>
    </source>
</evidence>
<dbReference type="OrthoDB" id="9799590at2"/>
<reference evidence="1 2" key="1">
    <citation type="submission" date="2018-05" db="EMBL/GenBank/DDBJ databases">
        <title>Coraliomargarita sinensis sp. nov., isolated from a marine solar saltern.</title>
        <authorList>
            <person name="Zhou L.Y."/>
        </authorList>
    </citation>
    <scope>NUCLEOTIDE SEQUENCE [LARGE SCALE GENOMIC DNA]</scope>
    <source>
        <strain evidence="1 2">WN38</strain>
    </source>
</reference>
<proteinExistence type="predicted"/>
<dbReference type="EMBL" id="QHJQ01000005">
    <property type="protein sequence ID" value="PXA04139.1"/>
    <property type="molecule type" value="Genomic_DNA"/>
</dbReference>
<gene>
    <name evidence="1" type="ORF">DDZ13_08860</name>
</gene>
<dbReference type="InterPro" id="IPR011990">
    <property type="entry name" value="TPR-like_helical_dom_sf"/>
</dbReference>
<keyword evidence="2" id="KW-1185">Reference proteome</keyword>
<name>A0A317ZK07_9BACT</name>
<sequence length="120" mass="13892">MSQRENYDFEVGFFEQVRKRMPSDVRVVSILAHLYTQTGRIDEGLKMDRKLARLQPEDPTTHYNLACSLALKERKADAVKALRTAITLGYSDFKWMQHDPDLAGLQEYPAYQSLLQEVLN</sequence>
<dbReference type="RefSeq" id="WP_110131086.1">
    <property type="nucleotide sequence ID" value="NZ_QHJQ01000005.1"/>
</dbReference>
<comment type="caution">
    <text evidence="1">The sequence shown here is derived from an EMBL/GenBank/DDBJ whole genome shotgun (WGS) entry which is preliminary data.</text>
</comment>
<accession>A0A317ZK07</accession>
<dbReference type="Proteomes" id="UP000247099">
    <property type="component" value="Unassembled WGS sequence"/>
</dbReference>
<evidence type="ECO:0000313" key="1">
    <source>
        <dbReference type="EMBL" id="PXA04139.1"/>
    </source>
</evidence>
<dbReference type="InParanoid" id="A0A317ZK07"/>